<organism evidence="2 3">
    <name type="scientific">Carpinus fangiana</name>
    <dbReference type="NCBI Taxonomy" id="176857"/>
    <lineage>
        <taxon>Eukaryota</taxon>
        <taxon>Viridiplantae</taxon>
        <taxon>Streptophyta</taxon>
        <taxon>Embryophyta</taxon>
        <taxon>Tracheophyta</taxon>
        <taxon>Spermatophyta</taxon>
        <taxon>Magnoliopsida</taxon>
        <taxon>eudicotyledons</taxon>
        <taxon>Gunneridae</taxon>
        <taxon>Pentapetalae</taxon>
        <taxon>rosids</taxon>
        <taxon>fabids</taxon>
        <taxon>Fagales</taxon>
        <taxon>Betulaceae</taxon>
        <taxon>Carpinus</taxon>
    </lineage>
</organism>
<feature type="compositionally biased region" description="Low complexity" evidence="1">
    <location>
        <begin position="12"/>
        <end position="28"/>
    </location>
</feature>
<reference evidence="2 3" key="1">
    <citation type="submission" date="2019-06" db="EMBL/GenBank/DDBJ databases">
        <title>A chromosomal-level reference genome of Carpinus fangiana (Coryloideae, Betulaceae).</title>
        <authorList>
            <person name="Yang X."/>
            <person name="Wang Z."/>
            <person name="Zhang L."/>
            <person name="Hao G."/>
            <person name="Liu J."/>
            <person name="Yang Y."/>
        </authorList>
    </citation>
    <scope>NUCLEOTIDE SEQUENCE [LARGE SCALE GENOMIC DNA]</scope>
    <source>
        <strain evidence="2">Cfa_2016G</strain>
        <tissue evidence="2">Leaf</tissue>
    </source>
</reference>
<sequence length="127" mass="13985">MAEKPDVDKRCLSSTPNPILNPLLPKLTAPRHRGISTPALLRGSRGKFRDVHDAAEEGVVGLVAHARKRGPEDRSRVGSELGLRRRREGKERSGDAEFGFGSRKWWEQCLGGGGRGHGITGREYFEA</sequence>
<name>A0A5N6QY10_9ROSI</name>
<keyword evidence="3" id="KW-1185">Reference proteome</keyword>
<dbReference type="Proteomes" id="UP000327013">
    <property type="component" value="Chromosome 3"/>
</dbReference>
<evidence type="ECO:0000313" key="2">
    <source>
        <dbReference type="EMBL" id="KAE8022128.1"/>
    </source>
</evidence>
<dbReference type="AlphaFoldDB" id="A0A5N6QY10"/>
<dbReference type="EMBL" id="CM017323">
    <property type="protein sequence ID" value="KAE8022128.1"/>
    <property type="molecule type" value="Genomic_DNA"/>
</dbReference>
<feature type="region of interest" description="Disordered" evidence="1">
    <location>
        <begin position="1"/>
        <end position="38"/>
    </location>
</feature>
<feature type="region of interest" description="Disordered" evidence="1">
    <location>
        <begin position="67"/>
        <end position="97"/>
    </location>
</feature>
<gene>
    <name evidence="2" type="ORF">FH972_007958</name>
</gene>
<feature type="compositionally biased region" description="Basic and acidic residues" evidence="1">
    <location>
        <begin position="1"/>
        <end position="11"/>
    </location>
</feature>
<evidence type="ECO:0000313" key="3">
    <source>
        <dbReference type="Proteomes" id="UP000327013"/>
    </source>
</evidence>
<evidence type="ECO:0000256" key="1">
    <source>
        <dbReference type="SAM" id="MobiDB-lite"/>
    </source>
</evidence>
<protein>
    <submittedName>
        <fullName evidence="2">Uncharacterized protein</fullName>
    </submittedName>
</protein>
<proteinExistence type="predicted"/>
<accession>A0A5N6QY10</accession>